<evidence type="ECO:0000256" key="1">
    <source>
        <dbReference type="SAM" id="Phobius"/>
    </source>
</evidence>
<protein>
    <submittedName>
        <fullName evidence="3">Phosphatase PAP2 family protein</fullName>
    </submittedName>
</protein>
<feature type="transmembrane region" description="Helical" evidence="1">
    <location>
        <begin position="64"/>
        <end position="92"/>
    </location>
</feature>
<keyword evidence="1" id="KW-0812">Transmembrane</keyword>
<proteinExistence type="predicted"/>
<keyword evidence="4" id="KW-1185">Reference proteome</keyword>
<organism evidence="3 4">
    <name type="scientific">Oceanisphaera pacifica</name>
    <dbReference type="NCBI Taxonomy" id="2818389"/>
    <lineage>
        <taxon>Bacteria</taxon>
        <taxon>Pseudomonadati</taxon>
        <taxon>Pseudomonadota</taxon>
        <taxon>Gammaproteobacteria</taxon>
        <taxon>Aeromonadales</taxon>
        <taxon>Aeromonadaceae</taxon>
        <taxon>Oceanisphaera</taxon>
    </lineage>
</organism>
<dbReference type="SMART" id="SM00014">
    <property type="entry name" value="acidPPc"/>
    <property type="match status" value="1"/>
</dbReference>
<evidence type="ECO:0000313" key="4">
    <source>
        <dbReference type="Proteomes" id="UP000664882"/>
    </source>
</evidence>
<comment type="caution">
    <text evidence="3">The sequence shown here is derived from an EMBL/GenBank/DDBJ whole genome shotgun (WGS) entry which is preliminary data.</text>
</comment>
<keyword evidence="1" id="KW-1133">Transmembrane helix</keyword>
<dbReference type="InterPro" id="IPR000326">
    <property type="entry name" value="PAP2/HPO"/>
</dbReference>
<keyword evidence="1" id="KW-0472">Membrane</keyword>
<evidence type="ECO:0000313" key="3">
    <source>
        <dbReference type="EMBL" id="MBO1520423.1"/>
    </source>
</evidence>
<gene>
    <name evidence="3" type="ORF">J3U76_12415</name>
</gene>
<name>A0ABS3NIL1_9GAMM</name>
<accession>A0ABS3NIL1</accession>
<dbReference type="Gene3D" id="1.20.144.10">
    <property type="entry name" value="Phosphatidic acid phosphatase type 2/haloperoxidase"/>
    <property type="match status" value="1"/>
</dbReference>
<feature type="transmembrane region" description="Helical" evidence="1">
    <location>
        <begin position="21"/>
        <end position="38"/>
    </location>
</feature>
<dbReference type="InterPro" id="IPR036938">
    <property type="entry name" value="PAP2/HPO_sf"/>
</dbReference>
<feature type="domain" description="Phosphatidic acid phosphatase type 2/haloperoxidase" evidence="2">
    <location>
        <begin position="104"/>
        <end position="222"/>
    </location>
</feature>
<dbReference type="SUPFAM" id="SSF48317">
    <property type="entry name" value="Acid phosphatase/Vanadium-dependent haloperoxidase"/>
    <property type="match status" value="1"/>
</dbReference>
<feature type="transmembrane region" description="Helical" evidence="1">
    <location>
        <begin position="104"/>
        <end position="122"/>
    </location>
</feature>
<reference evidence="3 4" key="1">
    <citation type="submission" date="2021-03" db="EMBL/GenBank/DDBJ databases">
        <title>Oceanisphaera sp. nov., isolated from the intestine.</title>
        <authorList>
            <person name="Zhao L.-H."/>
            <person name="Shi L.-F."/>
        </authorList>
    </citation>
    <scope>NUCLEOTIDE SEQUENCE [LARGE SCALE GENOMIC DNA]</scope>
    <source>
        <strain evidence="3 4">DM8</strain>
    </source>
</reference>
<dbReference type="Proteomes" id="UP000664882">
    <property type="component" value="Unassembled WGS sequence"/>
</dbReference>
<dbReference type="Pfam" id="PF01569">
    <property type="entry name" value="PAP2"/>
    <property type="match status" value="1"/>
</dbReference>
<feature type="transmembrane region" description="Helical" evidence="1">
    <location>
        <begin position="203"/>
        <end position="223"/>
    </location>
</feature>
<evidence type="ECO:0000259" key="2">
    <source>
        <dbReference type="SMART" id="SM00014"/>
    </source>
</evidence>
<dbReference type="CDD" id="cd01610">
    <property type="entry name" value="PAP2_like"/>
    <property type="match status" value="1"/>
</dbReference>
<feature type="transmembrane region" description="Helical" evidence="1">
    <location>
        <begin position="164"/>
        <end position="191"/>
    </location>
</feature>
<dbReference type="EMBL" id="JAGDFX010000015">
    <property type="protein sequence ID" value="MBO1520423.1"/>
    <property type="molecule type" value="Genomic_DNA"/>
</dbReference>
<sequence length="245" mass="27977">MAPITKHIKAEARVSLQFNKWLFWNLLAAAVLASWYWLPNHGFWLDIDKSFFYYFNNKIGNSDAWVNVIAIANNRAFDGVALLAMGLVYYSYYRGQSDERKRQLLIIGLVMLLSAVGLNQLGRAIPVERPSPTLVFDNIYRLTELATFKTKDSSGDSFPGDHGLMLMIFTAFVWRFLSWKAGLWGCLFVVIYSAPRVMAGAHWWSDIYVGALSVACFGMAWLMHTGFYDGLISWLDRHLPRLKKA</sequence>